<reference evidence="2 3" key="1">
    <citation type="submission" date="2019-01" db="EMBL/GenBank/DDBJ databases">
        <title>Sequencing of cultivated peanut Arachis hypogaea provides insights into genome evolution and oil improvement.</title>
        <authorList>
            <person name="Chen X."/>
        </authorList>
    </citation>
    <scope>NUCLEOTIDE SEQUENCE [LARGE SCALE GENOMIC DNA]</scope>
    <source>
        <strain evidence="3">cv. Fuhuasheng</strain>
        <tissue evidence="2">Leaves</tissue>
    </source>
</reference>
<sequence length="143" mass="16564">MFIATRTSRKRKEVDEETQTAVEDFQHCQAAGETEEEVFEALFGKEQPGRVRLYGRSMTKTDLKNHAEINEIKNQHKEEMSSLKDELGHMEAQQQKKRGQTAKIRGRDSWVVKYDQVNTAAIGTWNEARRTRSFITRCLTVSD</sequence>
<name>A0A444X3Y5_ARAHY</name>
<organism evidence="2 3">
    <name type="scientific">Arachis hypogaea</name>
    <name type="common">Peanut</name>
    <dbReference type="NCBI Taxonomy" id="3818"/>
    <lineage>
        <taxon>Eukaryota</taxon>
        <taxon>Viridiplantae</taxon>
        <taxon>Streptophyta</taxon>
        <taxon>Embryophyta</taxon>
        <taxon>Tracheophyta</taxon>
        <taxon>Spermatophyta</taxon>
        <taxon>Magnoliopsida</taxon>
        <taxon>eudicotyledons</taxon>
        <taxon>Gunneridae</taxon>
        <taxon>Pentapetalae</taxon>
        <taxon>rosids</taxon>
        <taxon>fabids</taxon>
        <taxon>Fabales</taxon>
        <taxon>Fabaceae</taxon>
        <taxon>Papilionoideae</taxon>
        <taxon>50 kb inversion clade</taxon>
        <taxon>dalbergioids sensu lato</taxon>
        <taxon>Dalbergieae</taxon>
        <taxon>Pterocarpus clade</taxon>
        <taxon>Arachis</taxon>
    </lineage>
</organism>
<proteinExistence type="predicted"/>
<keyword evidence="3" id="KW-1185">Reference proteome</keyword>
<dbReference type="EMBL" id="SDMP01000020">
    <property type="protein sequence ID" value="RYQ84446.1"/>
    <property type="molecule type" value="Genomic_DNA"/>
</dbReference>
<gene>
    <name evidence="2" type="ORF">Ahy_B10g103790</name>
</gene>
<comment type="caution">
    <text evidence="2">The sequence shown here is derived from an EMBL/GenBank/DDBJ whole genome shotgun (WGS) entry which is preliminary data.</text>
</comment>
<dbReference type="SMR" id="A0A444X3Y5"/>
<feature type="compositionally biased region" description="Basic and acidic residues" evidence="1">
    <location>
        <begin position="77"/>
        <end position="89"/>
    </location>
</feature>
<evidence type="ECO:0000256" key="1">
    <source>
        <dbReference type="SAM" id="MobiDB-lite"/>
    </source>
</evidence>
<protein>
    <submittedName>
        <fullName evidence="2">Uncharacterized protein</fullName>
    </submittedName>
</protein>
<feature type="region of interest" description="Disordered" evidence="1">
    <location>
        <begin position="77"/>
        <end position="102"/>
    </location>
</feature>
<dbReference type="AlphaFoldDB" id="A0A444X3Y5"/>
<dbReference type="Proteomes" id="UP000289738">
    <property type="component" value="Chromosome B10"/>
</dbReference>
<evidence type="ECO:0000313" key="2">
    <source>
        <dbReference type="EMBL" id="RYQ84446.1"/>
    </source>
</evidence>
<evidence type="ECO:0000313" key="3">
    <source>
        <dbReference type="Proteomes" id="UP000289738"/>
    </source>
</evidence>
<accession>A0A444X3Y5</accession>
<dbReference type="Gramene" id="arahy.Tifrunner.gnm2.ann2.Ah20g286300.1">
    <property type="protein sequence ID" value="arahy.Tifrunner.gnm2.ann2.Ah20g286300.1-CDS"/>
    <property type="gene ID" value="arahy.Tifrunner.gnm2.ann2.Ah20g286300"/>
</dbReference>